<dbReference type="EMBL" id="JACHOT010000012">
    <property type="protein sequence ID" value="MBB4653307.1"/>
    <property type="molecule type" value="Genomic_DNA"/>
</dbReference>
<evidence type="ECO:0000313" key="3">
    <source>
        <dbReference type="Proteomes" id="UP000539538"/>
    </source>
</evidence>
<name>A0ABR6L912_9HYPH</name>
<keyword evidence="3" id="KW-1185">Reference proteome</keyword>
<organism evidence="2 3">
    <name type="scientific">Aminobacter niigataensis</name>
    <dbReference type="NCBI Taxonomy" id="83265"/>
    <lineage>
        <taxon>Bacteria</taxon>
        <taxon>Pseudomonadati</taxon>
        <taxon>Pseudomonadota</taxon>
        <taxon>Alphaproteobacteria</taxon>
        <taxon>Hyphomicrobiales</taxon>
        <taxon>Phyllobacteriaceae</taxon>
        <taxon>Aminobacter</taxon>
    </lineage>
</organism>
<comment type="caution">
    <text evidence="2">The sequence shown here is derived from an EMBL/GenBank/DDBJ whole genome shotgun (WGS) entry which is preliminary data.</text>
</comment>
<accession>A0ABR6L912</accession>
<evidence type="ECO:0000259" key="1">
    <source>
        <dbReference type="Pfam" id="PF18863"/>
    </source>
</evidence>
<dbReference type="Proteomes" id="UP000539538">
    <property type="component" value="Unassembled WGS sequence"/>
</dbReference>
<dbReference type="InterPro" id="IPR049503">
    <property type="entry name" value="AbiJ_NTD4"/>
</dbReference>
<protein>
    <recommendedName>
        <fullName evidence="1">HEPN AbiJ-N-terminal domain-containing protein</fullName>
    </recommendedName>
</protein>
<dbReference type="RefSeq" id="WP_183264651.1">
    <property type="nucleotide sequence ID" value="NZ_BAAAVZ010000017.1"/>
</dbReference>
<sequence length="277" mass="31088">MSRYFSDRHGFGSAEVPITVREDAPPALRYALAELARRVGLAPSSIRSVVCSVLFETPDTNNWSEYPNIWEEVLRLIDTCEWYKVYDIAETIWRGLEYRYDEQQLFEAELNRFFCEKGIGWELKSPMGIVFRGDANFTNSTKRAVEAFEDTGRLTAAAEIREALKDISRRPVPDRTGAIQHAMAAVECAARDLTGEPNLTLGRLIPRLNVPRPLDTALEKLWGYASENGRHLKEGAEDSTAEAELVVSVACAVSVFLLQREREVASAAGTSRPWQTS</sequence>
<proteinExistence type="predicted"/>
<gene>
    <name evidence="2" type="ORF">GGQ99_005097</name>
</gene>
<evidence type="ECO:0000313" key="2">
    <source>
        <dbReference type="EMBL" id="MBB4653307.1"/>
    </source>
</evidence>
<reference evidence="2 3" key="1">
    <citation type="submission" date="2020-08" db="EMBL/GenBank/DDBJ databases">
        <title>Genomic Encyclopedia of Type Strains, Phase IV (KMG-IV): sequencing the most valuable type-strain genomes for metagenomic binning, comparative biology and taxonomic classification.</title>
        <authorList>
            <person name="Goeker M."/>
        </authorList>
    </citation>
    <scope>NUCLEOTIDE SEQUENCE [LARGE SCALE GENOMIC DNA]</scope>
    <source>
        <strain evidence="2 3">DSM 7050</strain>
    </source>
</reference>
<dbReference type="Pfam" id="PF18863">
    <property type="entry name" value="AbiJ_NTD4"/>
    <property type="match status" value="1"/>
</dbReference>
<feature type="domain" description="HEPN AbiJ-N-terminal" evidence="1">
    <location>
        <begin position="3"/>
        <end position="146"/>
    </location>
</feature>